<protein>
    <submittedName>
        <fullName evidence="3">Uncharacterized protein</fullName>
    </submittedName>
</protein>
<dbReference type="EMBL" id="JARJCW010000012">
    <property type="protein sequence ID" value="KAJ7218527.1"/>
    <property type="molecule type" value="Genomic_DNA"/>
</dbReference>
<proteinExistence type="predicted"/>
<organism evidence="3 4">
    <name type="scientific">Mycena pura</name>
    <dbReference type="NCBI Taxonomy" id="153505"/>
    <lineage>
        <taxon>Eukaryota</taxon>
        <taxon>Fungi</taxon>
        <taxon>Dikarya</taxon>
        <taxon>Basidiomycota</taxon>
        <taxon>Agaricomycotina</taxon>
        <taxon>Agaricomycetes</taxon>
        <taxon>Agaricomycetidae</taxon>
        <taxon>Agaricales</taxon>
        <taxon>Marasmiineae</taxon>
        <taxon>Mycenaceae</taxon>
        <taxon>Mycena</taxon>
    </lineage>
</organism>
<keyword evidence="2" id="KW-0812">Transmembrane</keyword>
<gene>
    <name evidence="3" type="ORF">GGX14DRAFT_560865</name>
</gene>
<keyword evidence="4" id="KW-1185">Reference proteome</keyword>
<reference evidence="3" key="1">
    <citation type="submission" date="2023-03" db="EMBL/GenBank/DDBJ databases">
        <title>Massive genome expansion in bonnet fungi (Mycena s.s.) driven by repeated elements and novel gene families across ecological guilds.</title>
        <authorList>
            <consortium name="Lawrence Berkeley National Laboratory"/>
            <person name="Harder C.B."/>
            <person name="Miyauchi S."/>
            <person name="Viragh M."/>
            <person name="Kuo A."/>
            <person name="Thoen E."/>
            <person name="Andreopoulos B."/>
            <person name="Lu D."/>
            <person name="Skrede I."/>
            <person name="Drula E."/>
            <person name="Henrissat B."/>
            <person name="Morin E."/>
            <person name="Kohler A."/>
            <person name="Barry K."/>
            <person name="LaButti K."/>
            <person name="Morin E."/>
            <person name="Salamov A."/>
            <person name="Lipzen A."/>
            <person name="Mereny Z."/>
            <person name="Hegedus B."/>
            <person name="Baldrian P."/>
            <person name="Stursova M."/>
            <person name="Weitz H."/>
            <person name="Taylor A."/>
            <person name="Grigoriev I.V."/>
            <person name="Nagy L.G."/>
            <person name="Martin F."/>
            <person name="Kauserud H."/>
        </authorList>
    </citation>
    <scope>NUCLEOTIDE SEQUENCE</scope>
    <source>
        <strain evidence="3">9144</strain>
    </source>
</reference>
<dbReference type="AlphaFoldDB" id="A0AAD6VPU0"/>
<sequence>MPPTVTPTNSSAPTVTPSSTALTVPPTPVNVVSTGPPTPTSSAFSTPTVTSTTKLSSATSGPLVAGVVVGGFAVVGTIVARHRHG</sequence>
<name>A0AAD6VPU0_9AGAR</name>
<accession>A0AAD6VPU0</accession>
<feature type="transmembrane region" description="Helical" evidence="2">
    <location>
        <begin position="63"/>
        <end position="80"/>
    </location>
</feature>
<comment type="caution">
    <text evidence="3">The sequence shown here is derived from an EMBL/GenBank/DDBJ whole genome shotgun (WGS) entry which is preliminary data.</text>
</comment>
<feature type="compositionally biased region" description="Low complexity" evidence="1">
    <location>
        <begin position="1"/>
        <end position="57"/>
    </location>
</feature>
<evidence type="ECO:0000313" key="4">
    <source>
        <dbReference type="Proteomes" id="UP001219525"/>
    </source>
</evidence>
<feature type="region of interest" description="Disordered" evidence="1">
    <location>
        <begin position="1"/>
        <end position="58"/>
    </location>
</feature>
<evidence type="ECO:0000256" key="2">
    <source>
        <dbReference type="SAM" id="Phobius"/>
    </source>
</evidence>
<keyword evidence="2" id="KW-1133">Transmembrane helix</keyword>
<dbReference type="Proteomes" id="UP001219525">
    <property type="component" value="Unassembled WGS sequence"/>
</dbReference>
<evidence type="ECO:0000256" key="1">
    <source>
        <dbReference type="SAM" id="MobiDB-lite"/>
    </source>
</evidence>
<evidence type="ECO:0000313" key="3">
    <source>
        <dbReference type="EMBL" id="KAJ7218527.1"/>
    </source>
</evidence>
<keyword evidence="2" id="KW-0472">Membrane</keyword>